<evidence type="ECO:0000256" key="7">
    <source>
        <dbReference type="ARBA" id="ARBA00070923"/>
    </source>
</evidence>
<dbReference type="InterPro" id="IPR004934">
    <property type="entry name" value="TMOD"/>
</dbReference>
<dbReference type="GO" id="GO:0006936">
    <property type="term" value="P:muscle contraction"/>
    <property type="evidence" value="ECO:0007669"/>
    <property type="project" value="TreeGrafter"/>
</dbReference>
<dbReference type="GO" id="GO:0007015">
    <property type="term" value="P:actin filament organization"/>
    <property type="evidence" value="ECO:0007669"/>
    <property type="project" value="TreeGrafter"/>
</dbReference>
<dbReference type="FunFam" id="3.80.10.10:FF:000078">
    <property type="entry name" value="Leiomodin 3"/>
    <property type="match status" value="1"/>
</dbReference>
<dbReference type="SUPFAM" id="SSF52047">
    <property type="entry name" value="RNI-like"/>
    <property type="match status" value="1"/>
</dbReference>
<comment type="similarity">
    <text evidence="2">Belongs to the tropomodulin family.</text>
</comment>
<evidence type="ECO:0000313" key="10">
    <source>
        <dbReference type="Proteomes" id="UP000261620"/>
    </source>
</evidence>
<comment type="subcellular location">
    <subcellularLocation>
        <location evidence="1">Cytoplasm</location>
        <location evidence="1">Cytoskeleton</location>
    </subcellularLocation>
    <subcellularLocation>
        <location evidence="6">Cytoplasm</location>
        <location evidence="6">Myofibril</location>
        <location evidence="6">Sarcomere</location>
        <location evidence="6">M line</location>
    </subcellularLocation>
</comment>
<keyword evidence="3" id="KW-0963">Cytoplasm</keyword>
<protein>
    <recommendedName>
        <fullName evidence="7">Leiomodin-3</fullName>
    </recommendedName>
</protein>
<feature type="compositionally biased region" description="Polar residues" evidence="8">
    <location>
        <begin position="54"/>
        <end position="63"/>
    </location>
</feature>
<dbReference type="PANTHER" id="PTHR10901:SF12">
    <property type="entry name" value="LEIOMODIN-2"/>
    <property type="match status" value="1"/>
</dbReference>
<dbReference type="PANTHER" id="PTHR10901">
    <property type="entry name" value="TROPOMODULIN"/>
    <property type="match status" value="1"/>
</dbReference>
<evidence type="ECO:0000256" key="2">
    <source>
        <dbReference type="ARBA" id="ARBA00009345"/>
    </source>
</evidence>
<reference evidence="9" key="1">
    <citation type="submission" date="2025-08" db="UniProtKB">
        <authorList>
            <consortium name="Ensembl"/>
        </authorList>
    </citation>
    <scope>IDENTIFICATION</scope>
</reference>
<dbReference type="STRING" id="94237.ENSMMOP00000024785"/>
<sequence length="405" mass="45925">KISGFLSDLEEEPKEDHEVDEDQLLATLSSEELQELERELVHLDDNVPAGMRQPDQTSKTPTGGFNRAALLKYWEDEYDGEQVSLLSPLQGGKAQNVFNKHDTKEDEVEAKDECKKAQIRKKCHQKNSPTKSSRRTENTDRNLDPTPNRPSGNPTVIDKTLEQILCDDPTMSEVNLNNIEDISQETLLRFAEALRTNTHVHVFSLANTHADDRVAFAISKMLCENRFIRNLNIESNYVSGQGILALLAALKDNRTLEELRFHNQRHICGGKVEMEMVKLLRENTSLLKLGYQFDLPGPRMTATSILTHNQDQQRQTRRLDVFLKHTNPITASSADKFPSGSQTGNVHFGVNAVLKVTCSVTERQRPDYLTIDRMSCPLLPGVTSRRATNRVHTETLLRFFTNEFS</sequence>
<evidence type="ECO:0000256" key="6">
    <source>
        <dbReference type="ARBA" id="ARBA00037833"/>
    </source>
</evidence>
<evidence type="ECO:0000256" key="1">
    <source>
        <dbReference type="ARBA" id="ARBA00004245"/>
    </source>
</evidence>
<evidence type="ECO:0000256" key="3">
    <source>
        <dbReference type="ARBA" id="ARBA00022490"/>
    </source>
</evidence>
<dbReference type="Pfam" id="PF03250">
    <property type="entry name" value="Tropomodulin"/>
    <property type="match status" value="1"/>
</dbReference>
<dbReference type="GO" id="GO:0005523">
    <property type="term" value="F:tropomyosin binding"/>
    <property type="evidence" value="ECO:0007669"/>
    <property type="project" value="InterPro"/>
</dbReference>
<evidence type="ECO:0000313" key="9">
    <source>
        <dbReference type="Ensembl" id="ENSMMOP00000024785.1"/>
    </source>
</evidence>
<feature type="compositionally biased region" description="Acidic residues" evidence="8">
    <location>
        <begin position="8"/>
        <end position="22"/>
    </location>
</feature>
<proteinExistence type="inferred from homology"/>
<dbReference type="GO" id="GO:0051694">
    <property type="term" value="P:pointed-end actin filament capping"/>
    <property type="evidence" value="ECO:0007669"/>
    <property type="project" value="InterPro"/>
</dbReference>
<dbReference type="GO" id="GO:0005865">
    <property type="term" value="C:striated muscle thin filament"/>
    <property type="evidence" value="ECO:0007669"/>
    <property type="project" value="TreeGrafter"/>
</dbReference>
<dbReference type="GO" id="GO:0031430">
    <property type="term" value="C:M band"/>
    <property type="evidence" value="ECO:0007669"/>
    <property type="project" value="UniProtKB-SubCell"/>
</dbReference>
<reference evidence="9" key="2">
    <citation type="submission" date="2025-09" db="UniProtKB">
        <authorList>
            <consortium name="Ensembl"/>
        </authorList>
    </citation>
    <scope>IDENTIFICATION</scope>
</reference>
<keyword evidence="10" id="KW-1185">Reference proteome</keyword>
<keyword evidence="5" id="KW-0206">Cytoskeleton</keyword>
<evidence type="ECO:0000256" key="8">
    <source>
        <dbReference type="SAM" id="MobiDB-lite"/>
    </source>
</evidence>
<feature type="region of interest" description="Disordered" evidence="8">
    <location>
        <begin position="43"/>
        <end position="64"/>
    </location>
</feature>
<dbReference type="InterPro" id="IPR032675">
    <property type="entry name" value="LRR_dom_sf"/>
</dbReference>
<accession>A0A3Q3X953</accession>
<dbReference type="Proteomes" id="UP000261620">
    <property type="component" value="Unplaced"/>
</dbReference>
<feature type="region of interest" description="Disordered" evidence="8">
    <location>
        <begin position="98"/>
        <end position="156"/>
    </location>
</feature>
<dbReference type="GO" id="GO:0030239">
    <property type="term" value="P:myofibril assembly"/>
    <property type="evidence" value="ECO:0007669"/>
    <property type="project" value="TreeGrafter"/>
</dbReference>
<dbReference type="Gene3D" id="3.80.10.10">
    <property type="entry name" value="Ribonuclease Inhibitor"/>
    <property type="match status" value="1"/>
</dbReference>
<keyword evidence="4" id="KW-0175">Coiled coil</keyword>
<feature type="compositionally biased region" description="Basic and acidic residues" evidence="8">
    <location>
        <begin position="134"/>
        <end position="143"/>
    </location>
</feature>
<dbReference type="Ensembl" id="ENSMMOT00000025202.1">
    <property type="protein sequence ID" value="ENSMMOP00000024785.1"/>
    <property type="gene ID" value="ENSMMOG00000018828.1"/>
</dbReference>
<name>A0A3Q3X953_MOLML</name>
<organism evidence="9 10">
    <name type="scientific">Mola mola</name>
    <name type="common">Ocean sunfish</name>
    <name type="synonym">Tetraodon mola</name>
    <dbReference type="NCBI Taxonomy" id="94237"/>
    <lineage>
        <taxon>Eukaryota</taxon>
        <taxon>Metazoa</taxon>
        <taxon>Chordata</taxon>
        <taxon>Craniata</taxon>
        <taxon>Vertebrata</taxon>
        <taxon>Euteleostomi</taxon>
        <taxon>Actinopterygii</taxon>
        <taxon>Neopterygii</taxon>
        <taxon>Teleostei</taxon>
        <taxon>Neoteleostei</taxon>
        <taxon>Acanthomorphata</taxon>
        <taxon>Eupercaria</taxon>
        <taxon>Tetraodontiformes</taxon>
        <taxon>Molidae</taxon>
        <taxon>Mola</taxon>
    </lineage>
</organism>
<evidence type="ECO:0000256" key="4">
    <source>
        <dbReference type="ARBA" id="ARBA00023054"/>
    </source>
</evidence>
<evidence type="ECO:0000256" key="5">
    <source>
        <dbReference type="ARBA" id="ARBA00023212"/>
    </source>
</evidence>
<feature type="region of interest" description="Disordered" evidence="8">
    <location>
        <begin position="1"/>
        <end position="22"/>
    </location>
</feature>
<dbReference type="AlphaFoldDB" id="A0A3Q3X953"/>